<keyword evidence="1" id="KW-1133">Transmembrane helix</keyword>
<organism evidence="2 3">
    <name type="scientific">Haloechinothrix salitolerans</name>
    <dbReference type="NCBI Taxonomy" id="926830"/>
    <lineage>
        <taxon>Bacteria</taxon>
        <taxon>Bacillati</taxon>
        <taxon>Actinomycetota</taxon>
        <taxon>Actinomycetes</taxon>
        <taxon>Pseudonocardiales</taxon>
        <taxon>Pseudonocardiaceae</taxon>
        <taxon>Haloechinothrix</taxon>
    </lineage>
</organism>
<keyword evidence="1" id="KW-0472">Membrane</keyword>
<keyword evidence="1" id="KW-0812">Transmembrane</keyword>
<evidence type="ECO:0000256" key="1">
    <source>
        <dbReference type="SAM" id="Phobius"/>
    </source>
</evidence>
<sequence>MKPTRKVTGAGVGGAFAIVLVWTLAQFGITMPAEVGAAAASLLAFGLGWLVRE</sequence>
<protein>
    <recommendedName>
        <fullName evidence="4">PEP-CTERM protein-sorting domain-containing protein</fullName>
    </recommendedName>
</protein>
<keyword evidence="3" id="KW-1185">Reference proteome</keyword>
<comment type="caution">
    <text evidence="2">The sequence shown here is derived from an EMBL/GenBank/DDBJ whole genome shotgun (WGS) entry which is preliminary data.</text>
</comment>
<feature type="transmembrane region" description="Helical" evidence="1">
    <location>
        <begin position="7"/>
        <end position="29"/>
    </location>
</feature>
<reference evidence="3" key="1">
    <citation type="journal article" date="2019" name="Int. J. Syst. Evol. Microbiol.">
        <title>The Global Catalogue of Microorganisms (GCM) 10K type strain sequencing project: providing services to taxonomists for standard genome sequencing and annotation.</title>
        <authorList>
            <consortium name="The Broad Institute Genomics Platform"/>
            <consortium name="The Broad Institute Genome Sequencing Center for Infectious Disease"/>
            <person name="Wu L."/>
            <person name="Ma J."/>
        </authorList>
    </citation>
    <scope>NUCLEOTIDE SEQUENCE [LARGE SCALE GENOMIC DNA]</scope>
    <source>
        <strain evidence="3">KCTC 32255</strain>
    </source>
</reference>
<accession>A0ABW2BZ40</accession>
<feature type="transmembrane region" description="Helical" evidence="1">
    <location>
        <begin position="35"/>
        <end position="51"/>
    </location>
</feature>
<dbReference type="RefSeq" id="WP_345405628.1">
    <property type="nucleotide sequence ID" value="NZ_BAABLA010000120.1"/>
</dbReference>
<name>A0ABW2BZ40_9PSEU</name>
<gene>
    <name evidence="2" type="ORF">ACFQGD_10380</name>
</gene>
<evidence type="ECO:0000313" key="2">
    <source>
        <dbReference type="EMBL" id="MFC6867557.1"/>
    </source>
</evidence>
<dbReference type="Proteomes" id="UP001596337">
    <property type="component" value="Unassembled WGS sequence"/>
</dbReference>
<proteinExistence type="predicted"/>
<dbReference type="EMBL" id="JBHSXX010000001">
    <property type="protein sequence ID" value="MFC6867557.1"/>
    <property type="molecule type" value="Genomic_DNA"/>
</dbReference>
<evidence type="ECO:0008006" key="4">
    <source>
        <dbReference type="Google" id="ProtNLM"/>
    </source>
</evidence>
<evidence type="ECO:0000313" key="3">
    <source>
        <dbReference type="Proteomes" id="UP001596337"/>
    </source>
</evidence>